<dbReference type="InterPro" id="IPR036282">
    <property type="entry name" value="Glutathione-S-Trfase_C_sf"/>
</dbReference>
<dbReference type="PANTHER" id="PTHR43986:SF1">
    <property type="entry name" value="ELONGATION FACTOR 1-GAMMA"/>
    <property type="match status" value="1"/>
</dbReference>
<protein>
    <submittedName>
        <fullName evidence="3">Glutathione S-transferase family protein</fullName>
    </submittedName>
</protein>
<dbReference type="GO" id="GO:0016740">
    <property type="term" value="F:transferase activity"/>
    <property type="evidence" value="ECO:0007669"/>
    <property type="project" value="UniProtKB-KW"/>
</dbReference>
<dbReference type="OrthoDB" id="8634103at2"/>
<keyword evidence="4" id="KW-1185">Reference proteome</keyword>
<dbReference type="CDD" id="cd03051">
    <property type="entry name" value="GST_N_GTT2_like"/>
    <property type="match status" value="1"/>
</dbReference>
<proteinExistence type="predicted"/>
<dbReference type="Gene3D" id="1.20.1050.10">
    <property type="match status" value="1"/>
</dbReference>
<evidence type="ECO:0000259" key="1">
    <source>
        <dbReference type="PROSITE" id="PS50404"/>
    </source>
</evidence>
<dbReference type="InterPro" id="IPR004046">
    <property type="entry name" value="GST_C"/>
</dbReference>
<reference evidence="3 4" key="1">
    <citation type="submission" date="2018-07" db="EMBL/GenBank/DDBJ databases">
        <title>Genome sequencing of Moraxellaceae gen. HYN0046.</title>
        <authorList>
            <person name="Kim M."/>
            <person name="Yi H."/>
        </authorList>
    </citation>
    <scope>NUCLEOTIDE SEQUENCE [LARGE SCALE GENOMIC DNA]</scope>
    <source>
        <strain evidence="3 4">HYN0046</strain>
    </source>
</reference>
<dbReference type="GO" id="GO:0005737">
    <property type="term" value="C:cytoplasm"/>
    <property type="evidence" value="ECO:0007669"/>
    <property type="project" value="TreeGrafter"/>
</dbReference>
<evidence type="ECO:0000313" key="4">
    <source>
        <dbReference type="Proteomes" id="UP000253940"/>
    </source>
</evidence>
<dbReference type="Proteomes" id="UP000253940">
    <property type="component" value="Chromosome"/>
</dbReference>
<dbReference type="AlphaFoldDB" id="A0A345P5A1"/>
<accession>A0A345P5A1</accession>
<sequence length="207" mass="23516">MKLYIADRAPNPRRVLLFLAAKGLNPVDIGLEVIGINLSDSANRAPDYLRVHPLGQIPALELDDGQVITESMAICRYLEGKYPETPLLGDELMSQVWIDQYSRQAEIEILLPLMSAFQHGHPFWAGKYEQVPDVAPVARRRAQSRFSYFDHRLQAVPFLAGNNITAADLTLYAALDFGRLAGLKVDEQHPTLLRFYQRMHEQFKDVR</sequence>
<dbReference type="InterPro" id="IPR036249">
    <property type="entry name" value="Thioredoxin-like_sf"/>
</dbReference>
<name>A0A345P5A1_9GAMM</name>
<dbReference type="GO" id="GO:0006414">
    <property type="term" value="P:translational elongation"/>
    <property type="evidence" value="ECO:0007669"/>
    <property type="project" value="TreeGrafter"/>
</dbReference>
<dbReference type="InterPro" id="IPR004045">
    <property type="entry name" value="Glutathione_S-Trfase_N"/>
</dbReference>
<dbReference type="Gene3D" id="3.40.30.10">
    <property type="entry name" value="Glutaredoxin"/>
    <property type="match status" value="1"/>
</dbReference>
<dbReference type="PROSITE" id="PS50405">
    <property type="entry name" value="GST_CTER"/>
    <property type="match status" value="1"/>
</dbReference>
<dbReference type="KEGG" id="mbah:HYN46_06235"/>
<dbReference type="PROSITE" id="PS50404">
    <property type="entry name" value="GST_NTER"/>
    <property type="match status" value="1"/>
</dbReference>
<dbReference type="SFLD" id="SFLDG00358">
    <property type="entry name" value="Main_(cytGST)"/>
    <property type="match status" value="1"/>
</dbReference>
<feature type="domain" description="GST N-terminal" evidence="1">
    <location>
        <begin position="1"/>
        <end position="86"/>
    </location>
</feature>
<gene>
    <name evidence="3" type="ORF">HYN46_06235</name>
</gene>
<dbReference type="PANTHER" id="PTHR43986">
    <property type="entry name" value="ELONGATION FACTOR 1-GAMMA"/>
    <property type="match status" value="1"/>
</dbReference>
<dbReference type="SFLD" id="SFLDS00019">
    <property type="entry name" value="Glutathione_Transferase_(cytos"/>
    <property type="match status" value="1"/>
</dbReference>
<dbReference type="InterPro" id="IPR010987">
    <property type="entry name" value="Glutathione-S-Trfase_C-like"/>
</dbReference>
<dbReference type="Pfam" id="PF13409">
    <property type="entry name" value="GST_N_2"/>
    <property type="match status" value="1"/>
</dbReference>
<dbReference type="InterPro" id="IPR034345">
    <property type="entry name" value="Gtt2-like_N"/>
</dbReference>
<keyword evidence="3" id="KW-0808">Transferase</keyword>
<dbReference type="RefSeq" id="WP_114898570.1">
    <property type="nucleotide sequence ID" value="NZ_CP031222.1"/>
</dbReference>
<evidence type="ECO:0000313" key="3">
    <source>
        <dbReference type="EMBL" id="AXI02460.1"/>
    </source>
</evidence>
<dbReference type="InterPro" id="IPR050802">
    <property type="entry name" value="EF-GSTs"/>
</dbReference>
<dbReference type="InterPro" id="IPR040079">
    <property type="entry name" value="Glutathione_S-Trfase"/>
</dbReference>
<dbReference type="SUPFAM" id="SSF47616">
    <property type="entry name" value="GST C-terminal domain-like"/>
    <property type="match status" value="1"/>
</dbReference>
<dbReference type="EMBL" id="CP031222">
    <property type="protein sequence ID" value="AXI02460.1"/>
    <property type="molecule type" value="Genomic_DNA"/>
</dbReference>
<feature type="domain" description="GST C-terminal" evidence="2">
    <location>
        <begin position="91"/>
        <end position="207"/>
    </location>
</feature>
<dbReference type="SUPFAM" id="SSF52833">
    <property type="entry name" value="Thioredoxin-like"/>
    <property type="match status" value="1"/>
</dbReference>
<organism evidence="3 4">
    <name type="scientific">Aquirhabdus parva</name>
    <dbReference type="NCBI Taxonomy" id="2283318"/>
    <lineage>
        <taxon>Bacteria</taxon>
        <taxon>Pseudomonadati</taxon>
        <taxon>Pseudomonadota</taxon>
        <taxon>Gammaproteobacteria</taxon>
        <taxon>Moraxellales</taxon>
        <taxon>Moraxellaceae</taxon>
        <taxon>Aquirhabdus</taxon>
    </lineage>
</organism>
<dbReference type="Pfam" id="PF00043">
    <property type="entry name" value="GST_C"/>
    <property type="match status" value="1"/>
</dbReference>
<evidence type="ECO:0000259" key="2">
    <source>
        <dbReference type="PROSITE" id="PS50405"/>
    </source>
</evidence>